<reference evidence="3 4" key="1">
    <citation type="submission" date="2018-11" db="EMBL/GenBank/DDBJ databases">
        <title>Genomic analyses of the natural microbiome of Caenorhabditis elegans.</title>
        <authorList>
            <person name="Samuel B."/>
        </authorList>
    </citation>
    <scope>NUCLEOTIDE SEQUENCE [LARGE SCALE GENOMIC DNA]</scope>
    <source>
        <strain evidence="3 4">BIGb0473</strain>
    </source>
</reference>
<sequence>MSSDRPRRIWITGASNGLGHALAEALLEQGCKVALSVRNRDDAHPLETDYPGRVLVLAGDLHQLPQARRACATLTEQWQAIDGLIVNAGTCDYLPLPITQTLLQDVVRSNLAAASHCLEGALPLLDKGRAPQVVGILSAYSALQLGEPGQPRRPANSIASLFEDARPLLVAHGIDLTIVAPQTPAQAMNTPTAIPDEWDASSAASAILQRLGERPQQLTLQALAVNELWPLPK</sequence>
<evidence type="ECO:0000313" key="4">
    <source>
        <dbReference type="Proteomes" id="UP000269115"/>
    </source>
</evidence>
<comment type="similarity">
    <text evidence="1">Belongs to the short-chain dehydrogenases/reductases (SDR) family.</text>
</comment>
<evidence type="ECO:0000256" key="1">
    <source>
        <dbReference type="ARBA" id="ARBA00006484"/>
    </source>
</evidence>
<dbReference type="RefSeq" id="WP_160296671.1">
    <property type="nucleotide sequence ID" value="NZ_RJUR01000002.1"/>
</dbReference>
<dbReference type="InterPro" id="IPR002347">
    <property type="entry name" value="SDR_fam"/>
</dbReference>
<name>A0A9X8ERQ9_PSEPU</name>
<dbReference type="SUPFAM" id="SSF51735">
    <property type="entry name" value="NAD(P)-binding Rossmann-fold domains"/>
    <property type="match status" value="1"/>
</dbReference>
<comment type="caution">
    <text evidence="3">The sequence shown here is derived from an EMBL/GenBank/DDBJ whole genome shotgun (WGS) entry which is preliminary data.</text>
</comment>
<dbReference type="AlphaFoldDB" id="A0A9X8ERQ9"/>
<gene>
    <name evidence="3" type="ORF">EDF85_0281</name>
</gene>
<dbReference type="InterPro" id="IPR036291">
    <property type="entry name" value="NAD(P)-bd_dom_sf"/>
</dbReference>
<evidence type="ECO:0000256" key="2">
    <source>
        <dbReference type="ARBA" id="ARBA00023002"/>
    </source>
</evidence>
<dbReference type="PRINTS" id="PR00081">
    <property type="entry name" value="GDHRDH"/>
</dbReference>
<keyword evidence="2" id="KW-0560">Oxidoreductase</keyword>
<dbReference type="Gene3D" id="3.40.50.720">
    <property type="entry name" value="NAD(P)-binding Rossmann-like Domain"/>
    <property type="match status" value="1"/>
</dbReference>
<dbReference type="PANTHER" id="PTHR44196:SF1">
    <property type="entry name" value="DEHYDROGENASE_REDUCTASE SDR FAMILY MEMBER 7B"/>
    <property type="match status" value="1"/>
</dbReference>
<dbReference type="Pfam" id="PF00106">
    <property type="entry name" value="adh_short"/>
    <property type="match status" value="1"/>
</dbReference>
<accession>A0A9X8ERQ9</accession>
<dbReference type="GeneID" id="87479384"/>
<protein>
    <submittedName>
        <fullName evidence="3">Short subunit dehydrogenase</fullName>
    </submittedName>
</protein>
<dbReference type="CDD" id="cd05233">
    <property type="entry name" value="SDR_c"/>
    <property type="match status" value="1"/>
</dbReference>
<dbReference type="OrthoDB" id="335726at2"/>
<organism evidence="3 4">
    <name type="scientific">Pseudomonas putida</name>
    <name type="common">Arthrobacter siderocapsulatus</name>
    <dbReference type="NCBI Taxonomy" id="303"/>
    <lineage>
        <taxon>Bacteria</taxon>
        <taxon>Pseudomonadati</taxon>
        <taxon>Pseudomonadota</taxon>
        <taxon>Gammaproteobacteria</taxon>
        <taxon>Pseudomonadales</taxon>
        <taxon>Pseudomonadaceae</taxon>
        <taxon>Pseudomonas</taxon>
    </lineage>
</organism>
<dbReference type="EMBL" id="RJUR01000002">
    <property type="protein sequence ID" value="ROQ55825.1"/>
    <property type="molecule type" value="Genomic_DNA"/>
</dbReference>
<dbReference type="PANTHER" id="PTHR44196">
    <property type="entry name" value="DEHYDROGENASE/REDUCTASE SDR FAMILY MEMBER 7B"/>
    <property type="match status" value="1"/>
</dbReference>
<dbReference type="Proteomes" id="UP000269115">
    <property type="component" value="Unassembled WGS sequence"/>
</dbReference>
<evidence type="ECO:0000313" key="3">
    <source>
        <dbReference type="EMBL" id="ROQ55825.1"/>
    </source>
</evidence>
<dbReference type="GO" id="GO:0016020">
    <property type="term" value="C:membrane"/>
    <property type="evidence" value="ECO:0007669"/>
    <property type="project" value="TreeGrafter"/>
</dbReference>
<proteinExistence type="inferred from homology"/>
<dbReference type="GO" id="GO:0016491">
    <property type="term" value="F:oxidoreductase activity"/>
    <property type="evidence" value="ECO:0007669"/>
    <property type="project" value="UniProtKB-KW"/>
</dbReference>